<dbReference type="InterPro" id="IPR013752">
    <property type="entry name" value="KPA_reductase"/>
</dbReference>
<evidence type="ECO:0000256" key="8">
    <source>
        <dbReference type="ARBA" id="ARBA00032024"/>
    </source>
</evidence>
<evidence type="ECO:0000256" key="1">
    <source>
        <dbReference type="ARBA" id="ARBA00004994"/>
    </source>
</evidence>
<dbReference type="GO" id="GO:0005737">
    <property type="term" value="C:cytoplasm"/>
    <property type="evidence" value="ECO:0007669"/>
    <property type="project" value="TreeGrafter"/>
</dbReference>
<dbReference type="OrthoDB" id="9800163at2"/>
<sequence>MDKSASNKRIAVVGAGAIGCYYGAFFTKAGFSTELIARGAHLKAMQETGRLVFKSRIHGDSVIPVKAAGELSGEYDVIICAVKSQDTETVCADAVKHLKKNGYAVSFQNGVENPALLEKYFGKDRVLAASLYIGVWIESPGVLKHSAFGSITFGAFSDESKEKEADFADILAASHLKYDIAESMKYILWKKLIWNIAYNPLSALLESTCGKMAKDSEVFSLMVKMVKETLAAARMEGVEIPEEEWMPLIAHKDSLDDYKTSMLIDIQKNRQPELDGILMPVISRLEAAGKSAPYCETVYRSLKFKYGRIFVYTPRIAADVIVRKGDYVLLVERKYEPKGWAIPGGFVEYGEKTEDAAVRELIEETGIKADSITLLGIYSDPSRDKRGHVASAVYYTESNAEPVAGDDAKTAKFFPLDALPSDLAFDHAKILADYIKVKPV</sequence>
<dbReference type="PRINTS" id="PR00502">
    <property type="entry name" value="NUDIXFAMILY"/>
</dbReference>
<dbReference type="InterPro" id="IPR000086">
    <property type="entry name" value="NUDIX_hydrolase_dom"/>
</dbReference>
<comment type="pathway">
    <text evidence="1">Cofactor biosynthesis; (R)-pantothenate biosynthesis; (R)-pantoate from 3-methyl-2-oxobutanoate: step 2/2.</text>
</comment>
<feature type="domain" description="Nudix hydrolase" evidence="10">
    <location>
        <begin position="313"/>
        <end position="439"/>
    </location>
</feature>
<evidence type="ECO:0000256" key="5">
    <source>
        <dbReference type="ARBA" id="ARBA00022801"/>
    </source>
</evidence>
<dbReference type="RefSeq" id="WP_128465820.1">
    <property type="nucleotide sequence ID" value="NZ_CP035108.1"/>
</dbReference>
<dbReference type="SUPFAM" id="SSF55811">
    <property type="entry name" value="Nudix"/>
    <property type="match status" value="1"/>
</dbReference>
<keyword evidence="12" id="KW-1185">Reference proteome</keyword>
<keyword evidence="7 11" id="KW-0560">Oxidoreductase</keyword>
<dbReference type="KEGG" id="gtl:EP073_03675"/>
<comment type="similarity">
    <text evidence="2">Belongs to the ketopantoate reductase family.</text>
</comment>
<dbReference type="PROSITE" id="PS00893">
    <property type="entry name" value="NUDIX_BOX"/>
    <property type="match status" value="1"/>
</dbReference>
<dbReference type="Proteomes" id="UP000287502">
    <property type="component" value="Chromosome"/>
</dbReference>
<evidence type="ECO:0000313" key="12">
    <source>
        <dbReference type="Proteomes" id="UP000287502"/>
    </source>
</evidence>
<dbReference type="InterPro" id="IPR020084">
    <property type="entry name" value="NUDIX_hydrolase_CS"/>
</dbReference>
<reference evidence="11 12" key="1">
    <citation type="submission" date="2019-01" db="EMBL/GenBank/DDBJ databases">
        <title>Geovibrio thiophilus DSM 11263, complete genome.</title>
        <authorList>
            <person name="Spring S."/>
            <person name="Bunk B."/>
            <person name="Sproer C."/>
        </authorList>
    </citation>
    <scope>NUCLEOTIDE SEQUENCE [LARGE SCALE GENOMIC DNA]</scope>
    <source>
        <strain evidence="11 12">DSM 11263</strain>
    </source>
</reference>
<dbReference type="CDD" id="cd18873">
    <property type="entry name" value="NUDIX_NadM_like"/>
    <property type="match status" value="1"/>
</dbReference>
<dbReference type="Pfam" id="PF08546">
    <property type="entry name" value="ApbA_C"/>
    <property type="match status" value="1"/>
</dbReference>
<dbReference type="EC" id="1.1.1.169" evidence="3"/>
<evidence type="ECO:0000256" key="7">
    <source>
        <dbReference type="ARBA" id="ARBA00023002"/>
    </source>
</evidence>
<dbReference type="GO" id="GO:0015940">
    <property type="term" value="P:pantothenate biosynthetic process"/>
    <property type="evidence" value="ECO:0007669"/>
    <property type="project" value="InterPro"/>
</dbReference>
<evidence type="ECO:0000256" key="3">
    <source>
        <dbReference type="ARBA" id="ARBA00013014"/>
    </source>
</evidence>
<dbReference type="InterPro" id="IPR015797">
    <property type="entry name" value="NUDIX_hydrolase-like_dom_sf"/>
</dbReference>
<dbReference type="SUPFAM" id="SSF48179">
    <property type="entry name" value="6-phosphogluconate dehydrogenase C-terminal domain-like"/>
    <property type="match status" value="1"/>
</dbReference>
<dbReference type="InterPro" id="IPR013328">
    <property type="entry name" value="6PGD_dom2"/>
</dbReference>
<dbReference type="InterPro" id="IPR008927">
    <property type="entry name" value="6-PGluconate_DH-like_C_sf"/>
</dbReference>
<dbReference type="AlphaFoldDB" id="A0A3R5UU56"/>
<name>A0A3R5UU56_9BACT</name>
<protein>
    <recommendedName>
        <fullName evidence="4">2-dehydropantoate 2-reductase</fullName>
        <ecNumber evidence="3">1.1.1.169</ecNumber>
    </recommendedName>
    <alternativeName>
        <fullName evidence="8">Ketopantoate reductase</fullName>
    </alternativeName>
</protein>
<dbReference type="InterPro" id="IPR013332">
    <property type="entry name" value="KPR_N"/>
</dbReference>
<accession>A0A3R5UU56</accession>
<dbReference type="PANTHER" id="PTHR21708">
    <property type="entry name" value="PROBABLE 2-DEHYDROPANTOATE 2-REDUCTASE"/>
    <property type="match status" value="1"/>
</dbReference>
<evidence type="ECO:0000256" key="4">
    <source>
        <dbReference type="ARBA" id="ARBA00019465"/>
    </source>
</evidence>
<keyword evidence="6" id="KW-0521">NADP</keyword>
<dbReference type="InterPro" id="IPR051402">
    <property type="entry name" value="KPR-Related"/>
</dbReference>
<organism evidence="11 12">
    <name type="scientific">Geovibrio thiophilus</name>
    <dbReference type="NCBI Taxonomy" id="139438"/>
    <lineage>
        <taxon>Bacteria</taxon>
        <taxon>Pseudomonadati</taxon>
        <taxon>Deferribacterota</taxon>
        <taxon>Deferribacteres</taxon>
        <taxon>Deferribacterales</taxon>
        <taxon>Geovibrionaceae</taxon>
        <taxon>Geovibrio</taxon>
    </lineage>
</organism>
<comment type="catalytic activity">
    <reaction evidence="9">
        <text>(R)-pantoate + NADP(+) = 2-dehydropantoate + NADPH + H(+)</text>
        <dbReference type="Rhea" id="RHEA:16233"/>
        <dbReference type="ChEBI" id="CHEBI:11561"/>
        <dbReference type="ChEBI" id="CHEBI:15378"/>
        <dbReference type="ChEBI" id="CHEBI:15980"/>
        <dbReference type="ChEBI" id="CHEBI:57783"/>
        <dbReference type="ChEBI" id="CHEBI:58349"/>
        <dbReference type="EC" id="1.1.1.169"/>
    </reaction>
</comment>
<dbReference type="InterPro" id="IPR036291">
    <property type="entry name" value="NAD(P)-bd_dom_sf"/>
</dbReference>
<dbReference type="InterPro" id="IPR020476">
    <property type="entry name" value="Nudix_hydrolase"/>
</dbReference>
<evidence type="ECO:0000256" key="6">
    <source>
        <dbReference type="ARBA" id="ARBA00022857"/>
    </source>
</evidence>
<dbReference type="GO" id="GO:0008677">
    <property type="term" value="F:2-dehydropantoate 2-reductase activity"/>
    <property type="evidence" value="ECO:0007669"/>
    <property type="project" value="UniProtKB-EC"/>
</dbReference>
<dbReference type="Gene3D" id="3.90.79.10">
    <property type="entry name" value="Nucleoside Triphosphate Pyrophosphohydrolase"/>
    <property type="match status" value="1"/>
</dbReference>
<dbReference type="Pfam" id="PF02558">
    <property type="entry name" value="ApbA"/>
    <property type="match status" value="1"/>
</dbReference>
<dbReference type="PROSITE" id="PS51462">
    <property type="entry name" value="NUDIX"/>
    <property type="match status" value="1"/>
</dbReference>
<proteinExistence type="inferred from homology"/>
<dbReference type="PROSITE" id="PS51257">
    <property type="entry name" value="PROKAR_LIPOPROTEIN"/>
    <property type="match status" value="1"/>
</dbReference>
<dbReference type="NCBIfam" id="TIGR00745">
    <property type="entry name" value="apbA_panE"/>
    <property type="match status" value="1"/>
</dbReference>
<evidence type="ECO:0000256" key="2">
    <source>
        <dbReference type="ARBA" id="ARBA00007870"/>
    </source>
</evidence>
<dbReference type="EMBL" id="CP035108">
    <property type="protein sequence ID" value="QAR32533.1"/>
    <property type="molecule type" value="Genomic_DNA"/>
</dbReference>
<dbReference type="Gene3D" id="3.40.50.720">
    <property type="entry name" value="NAD(P)-binding Rossmann-like Domain"/>
    <property type="match status" value="1"/>
</dbReference>
<dbReference type="GO" id="GO:0016787">
    <property type="term" value="F:hydrolase activity"/>
    <property type="evidence" value="ECO:0007669"/>
    <property type="project" value="UniProtKB-KW"/>
</dbReference>
<dbReference type="SUPFAM" id="SSF51735">
    <property type="entry name" value="NAD(P)-binding Rossmann-fold domains"/>
    <property type="match status" value="1"/>
</dbReference>
<evidence type="ECO:0000259" key="10">
    <source>
        <dbReference type="PROSITE" id="PS51462"/>
    </source>
</evidence>
<dbReference type="PANTHER" id="PTHR21708:SF26">
    <property type="entry name" value="2-DEHYDROPANTOATE 2-REDUCTASE"/>
    <property type="match status" value="1"/>
</dbReference>
<dbReference type="InterPro" id="IPR003710">
    <property type="entry name" value="ApbA"/>
</dbReference>
<evidence type="ECO:0000313" key="11">
    <source>
        <dbReference type="EMBL" id="QAR32533.1"/>
    </source>
</evidence>
<dbReference type="Gene3D" id="1.10.1040.10">
    <property type="entry name" value="N-(1-d-carboxylethyl)-l-norvaline Dehydrogenase, domain 2"/>
    <property type="match status" value="1"/>
</dbReference>
<gene>
    <name evidence="11" type="ORF">EP073_03675</name>
</gene>
<keyword evidence="5" id="KW-0378">Hydrolase</keyword>
<dbReference type="Pfam" id="PF00293">
    <property type="entry name" value="NUDIX"/>
    <property type="match status" value="1"/>
</dbReference>
<evidence type="ECO:0000256" key="9">
    <source>
        <dbReference type="ARBA" id="ARBA00048793"/>
    </source>
</evidence>